<dbReference type="Gene3D" id="3.40.47.10">
    <property type="match status" value="1"/>
</dbReference>
<dbReference type="CDD" id="cd02440">
    <property type="entry name" value="AdoMet_MTases"/>
    <property type="match status" value="1"/>
</dbReference>
<dbReference type="SUPFAM" id="SSF53474">
    <property type="entry name" value="alpha/beta-Hydrolases"/>
    <property type="match status" value="1"/>
</dbReference>
<dbReference type="PROSITE" id="PS52019">
    <property type="entry name" value="PKS_MFAS_DH"/>
    <property type="match status" value="1"/>
</dbReference>
<evidence type="ECO:0000259" key="10">
    <source>
        <dbReference type="PROSITE" id="PS50075"/>
    </source>
</evidence>
<keyword evidence="6" id="KW-0677">Repeat</keyword>
<dbReference type="Pfam" id="PF00326">
    <property type="entry name" value="Peptidase_S9"/>
    <property type="match status" value="1"/>
</dbReference>
<dbReference type="GO" id="GO:0006508">
    <property type="term" value="P:proteolysis"/>
    <property type="evidence" value="ECO:0007669"/>
    <property type="project" value="InterPro"/>
</dbReference>
<dbReference type="Pfam" id="PF00550">
    <property type="entry name" value="PP-binding"/>
    <property type="match status" value="1"/>
</dbReference>
<dbReference type="SUPFAM" id="SSF55048">
    <property type="entry name" value="Probable ACP-binding domain of malonyl-CoA ACP transacylase"/>
    <property type="match status" value="1"/>
</dbReference>
<feature type="active site" description="Proton donor; for dehydratase activity" evidence="8">
    <location>
        <position position="1487"/>
    </location>
</feature>
<dbReference type="InterPro" id="IPR001227">
    <property type="entry name" value="Ac_transferase_dom_sf"/>
</dbReference>
<evidence type="ECO:0000256" key="9">
    <source>
        <dbReference type="SAM" id="MobiDB-lite"/>
    </source>
</evidence>
<dbReference type="Gene3D" id="3.10.129.110">
    <property type="entry name" value="Polyketide synthase dehydratase"/>
    <property type="match status" value="1"/>
</dbReference>
<dbReference type="GO" id="GO:0004315">
    <property type="term" value="F:3-oxoacyl-[acyl-carrier-protein] synthase activity"/>
    <property type="evidence" value="ECO:0007669"/>
    <property type="project" value="InterPro"/>
</dbReference>
<dbReference type="InterPro" id="IPR014043">
    <property type="entry name" value="Acyl_transferase_dom"/>
</dbReference>
<sequence length="2517" mass="275163">MSSNKLPSLAVFCPQTRAPQKEYLDELLSFIRCNPHLQKLAIDAKSLDQTWDLLARQRDDIAALDQGPLYLKALSDWITKGQSEDISNKMSGIIALPLLVIIQVTQYFQFLHVAGINHVEFLACLGPGHGGGIQGYCAGLLPAVSIACAANEEEIVKFAGNAMRLGVIMGAYAELGDDLTLEGTTSIVVRIKHPNQGQELVQQFPGAYIGAVTDPKTLGIVGPADTLRDMTLHARKGGLIVQEIQLRGKNHNPENIDFVAEICELCERFDNLRLPHSNKLLVPVNSNMTGKPMSHPSLTHELVLAMLASKCDWYTLIKNVAHSMTESNTGTNSHTLIMFGIGDPVPLLPFHEARLSMTKIEASAMVSQGMNDQIEFQDEAIAVIGASCRLPGAKNLDELWELMLRGQSMCTPVPPDRAPLMESYRLSQDSNLSKRKFFGNFIDDIHDFDYAFFQMNAKEAAAMDPQQRILLELAYESLDSSGYLRHHQRSNSDRVGCFIGASSQEYTENTNSHTPTAYTATGTLRAFLCGKISHYFGWSGPSETVDTACSSSLVAIHRACRAILAGECSLALAGGVNVITGVNNFLDLSKAGFLSPTGQCKPFDEAADGYCRADGAGLVVLKALKSAVADRDQILGVISGIATNQGGLSSTLIVPHAPSQVDLYHKILAQAGLEASRVTYVEAHGPGTQAGDPVEMSGLRKVFGGSSRPSPLYVGSIKGNVGHTGAASGVVGLLKVLAMLSNGKIPPLANHQRLNPKIEPLEADNIVLPRQTQAWGQAVRIACISSYGAAGSNAALLCCNSPVRLHPPLGQANFVPILLSASTKDALLSYAAELYKFLGRSEAFLNDIAYTLADRRKPQMLRWSTVVSSVTQLRESLKTISLDDISEAPQNPQPVVLAFGGQTRRVVGLNKLVYDTNPRLRYHIQCCNTILTELGFPSVIPAIFDNQPLSDIVVLQCGTFSVQYAFGRCWIDSGLRVDATVGHSFGELTALVISGALTLRDGIKFVATRASLIASKWGPERGNMLAVHASPDHVHELVSHIGNGLLEIACYNSNTNLVLVGSAEAIALAERTLAVEPRFSGIRYQRLDVSHGFHSEFTDPMLPALLETARELSFRKPIIHLETCTQDALSALSAEYMVQHTRNPVYFVSAAQRVESSLGVCTWLESGLDSGIIPMLKRACGQKNHHFQAISLHGGQYGETTVPSVVAALWRQGIPTSFWSFFSQQNPRARSIWLPPYHFSRVKVWTELIDRASENQKQCSIISHDAPVPVAPSQLVTFHTETEKGMHFLVNIHTDRFTRILSGHAVCGRPLCPAFMYVECATMAVQISCSDLDFSNTALCFENLHFGSPLGLKSSKRYSLTLEKSSAHKRWAFSMWSSPEDLPASRHATLHGTGLLRMDHQPKLGAYETLVSSRLRDLELQGGTEILETKRAYALFSHMVSYSEMFWGIRTITMGRSEASAVIQVPEGHVGAKESTAIDLCDTISLDVWVHVLGLLLNSSDNCPPGHIFVATGVKNAVMTSECRFIKHKSWKVYAVYALRGESKAQGDVFVLSPDEGVVAVVEGVEFTKLPMVALQRMLDGVNEPKDCKQPPTQEADLSTNSAATSSPTLELNSKVWAYDQVDVRPDIPTSQSPPAVVPPEVSSMQSHSEQLMHGSIGSAGTSAEGGPSHSKRQVIARDLIHEMSGADLSKVDDEETLRGLGVDSLAIVQLKGDLESAFSMELGDDEFSLDMKLRSIWKMIGAVGPPTRIISQEEPENGIFPSDTSASAPATSTPGSLTWTEAPARSQPYQESSGYAGVRNPAEVLAQSEELLASMAEHHGFGTYWKHVARRQGKILLAYILEAYRESGVDLSAMESGGPVPLLPHLPRHDRLVARLLQVLQKYSIIENSGGPQWKRTPTGCPEVSSKELTRTFIDDFPQYRSEANLMSLMGPSLAASLRGDIDPLALMFSSRESQEVLADFYTNSPLLATATDFLVDVVCRSVNLCEGRTVRIIEIGAGFGGTTTRLMEEMRLRRIKVEYCFTDISPTLVSRASRLFGSQGTVSTTFHTLDIENPPPENLRNRFDLCISTNCLHATRDRVNAIVNIKDLLNPQGFVILSEGAELIDWHEIIWGLLEGWWLARDLDHPLQPPDHWMQCFRKAGLGSTYSQGLSRDLNTMRLLIGSQMSAVTPLRSVPSIKPYIRTVVYKEVDGIEIHADIYLPRSPPSEPMPVALLIHGGGHMTLSRRAVRPAQCAFLLANGVLPISLDYRLCPEVNLLDGAILDIRDAHVWARNGLSDIVKDEGISLDTTRIVTIGWSTGGHLAMTSAWTLKEAGYHPPTAILSFYGPTDYETIDVNIPLADKLPRRQMSTAQAVQALPQQVVTNHESGSNPLDTSDFGWVKPGDPRSELLLSFWYEGHGLAMILNGFSSGKNWHRKPSTARVAAISPLSQVRRGNMTTPTFLVHSTHDQIVPYHSALSFVEEMRRQSVECGLLTVDGAKHIHDLELKPGTLVWEAEVAPAYEFLFKRLDESSEPS</sequence>
<feature type="compositionally biased region" description="Low complexity" evidence="9">
    <location>
        <begin position="1631"/>
        <end position="1644"/>
    </location>
</feature>
<dbReference type="Pfam" id="PF22336">
    <property type="entry name" value="RhiE-like_linker"/>
    <property type="match status" value="1"/>
</dbReference>
<evidence type="ECO:0000313" key="14">
    <source>
        <dbReference type="Proteomes" id="UP000813444"/>
    </source>
</evidence>
<dbReference type="PANTHER" id="PTHR43775:SF21">
    <property type="entry name" value="NON-REDUCING POLYKETIDE SYNTHASE AUSA-RELATED"/>
    <property type="match status" value="1"/>
</dbReference>
<evidence type="ECO:0000256" key="2">
    <source>
        <dbReference type="ARBA" id="ARBA00022450"/>
    </source>
</evidence>
<dbReference type="InterPro" id="IPR016039">
    <property type="entry name" value="Thiolase-like"/>
</dbReference>
<dbReference type="Pfam" id="PF20434">
    <property type="entry name" value="BD-FAE"/>
    <property type="match status" value="1"/>
</dbReference>
<comment type="pathway">
    <text evidence="1">Secondary metabolite biosynthesis.</text>
</comment>
<evidence type="ECO:0000259" key="12">
    <source>
        <dbReference type="PROSITE" id="PS52019"/>
    </source>
</evidence>
<dbReference type="InterPro" id="IPR020841">
    <property type="entry name" value="PKS_Beta-ketoAc_synthase_dom"/>
</dbReference>
<feature type="region of interest" description="Disordered" evidence="9">
    <location>
        <begin position="1753"/>
        <end position="1796"/>
    </location>
</feature>
<dbReference type="GO" id="GO:0004312">
    <property type="term" value="F:fatty acid synthase activity"/>
    <property type="evidence" value="ECO:0007669"/>
    <property type="project" value="TreeGrafter"/>
</dbReference>
<keyword evidence="3" id="KW-0597">Phosphoprotein</keyword>
<evidence type="ECO:0000256" key="3">
    <source>
        <dbReference type="ARBA" id="ARBA00022553"/>
    </source>
</evidence>
<dbReference type="Pfam" id="PF00109">
    <property type="entry name" value="ketoacyl-synt"/>
    <property type="match status" value="1"/>
</dbReference>
<dbReference type="Gene3D" id="3.40.366.10">
    <property type="entry name" value="Malonyl-Coenzyme A Acyl Carrier Protein, domain 2"/>
    <property type="match status" value="2"/>
</dbReference>
<dbReference type="InterPro" id="IPR009081">
    <property type="entry name" value="PP-bd_ACP"/>
</dbReference>
<dbReference type="GO" id="GO:0006633">
    <property type="term" value="P:fatty acid biosynthetic process"/>
    <property type="evidence" value="ECO:0007669"/>
    <property type="project" value="InterPro"/>
</dbReference>
<evidence type="ECO:0000256" key="7">
    <source>
        <dbReference type="ARBA" id="ARBA00023268"/>
    </source>
</evidence>
<dbReference type="GO" id="GO:0008236">
    <property type="term" value="F:serine-type peptidase activity"/>
    <property type="evidence" value="ECO:0007669"/>
    <property type="project" value="InterPro"/>
</dbReference>
<dbReference type="InterPro" id="IPR014030">
    <property type="entry name" value="Ketoacyl_synth_N"/>
</dbReference>
<evidence type="ECO:0000256" key="1">
    <source>
        <dbReference type="ARBA" id="ARBA00005179"/>
    </source>
</evidence>
<dbReference type="EMBL" id="JAGPNK010000028">
    <property type="protein sequence ID" value="KAH7303835.1"/>
    <property type="molecule type" value="Genomic_DNA"/>
</dbReference>
<dbReference type="Gene3D" id="3.30.70.3290">
    <property type="match status" value="1"/>
</dbReference>
<dbReference type="PROSITE" id="PS52004">
    <property type="entry name" value="KS3_2"/>
    <property type="match status" value="1"/>
</dbReference>
<feature type="domain" description="PKS/mFAS DH" evidence="12">
    <location>
        <begin position="1273"/>
        <end position="1576"/>
    </location>
</feature>
<dbReference type="GO" id="GO:0032259">
    <property type="term" value="P:methylation"/>
    <property type="evidence" value="ECO:0007669"/>
    <property type="project" value="UniProtKB-KW"/>
</dbReference>
<dbReference type="Pfam" id="PF18558">
    <property type="entry name" value="HTH_51"/>
    <property type="match status" value="1"/>
</dbReference>
<dbReference type="Pfam" id="PF08242">
    <property type="entry name" value="Methyltransf_12"/>
    <property type="match status" value="1"/>
</dbReference>
<gene>
    <name evidence="13" type="ORF">B0I35DRAFT_383463</name>
</gene>
<evidence type="ECO:0000256" key="6">
    <source>
        <dbReference type="ARBA" id="ARBA00022737"/>
    </source>
</evidence>
<feature type="active site" description="Proton acceptor; for dehydratase activity" evidence="8">
    <location>
        <position position="1304"/>
    </location>
</feature>
<keyword evidence="4" id="KW-0489">Methyltransferase</keyword>
<dbReference type="Gene3D" id="1.10.1200.10">
    <property type="entry name" value="ACP-like"/>
    <property type="match status" value="1"/>
</dbReference>
<dbReference type="InterPro" id="IPR042104">
    <property type="entry name" value="PKS_dehydratase_sf"/>
</dbReference>
<dbReference type="Proteomes" id="UP000813444">
    <property type="component" value="Unassembled WGS sequence"/>
</dbReference>
<keyword evidence="2" id="KW-0596">Phosphopantetheine</keyword>
<dbReference type="CDD" id="cd00833">
    <property type="entry name" value="PKS"/>
    <property type="match status" value="1"/>
</dbReference>
<dbReference type="SUPFAM" id="SSF53335">
    <property type="entry name" value="S-adenosyl-L-methionine-dependent methyltransferases"/>
    <property type="match status" value="1"/>
</dbReference>
<dbReference type="PROSITE" id="PS00606">
    <property type="entry name" value="KS3_1"/>
    <property type="match status" value="1"/>
</dbReference>
<evidence type="ECO:0000256" key="8">
    <source>
        <dbReference type="PROSITE-ProRule" id="PRU01363"/>
    </source>
</evidence>
<dbReference type="Gene3D" id="3.40.50.150">
    <property type="entry name" value="Vaccinia Virus protein VP39"/>
    <property type="match status" value="1"/>
</dbReference>
<dbReference type="InterPro" id="IPR036736">
    <property type="entry name" value="ACP-like_sf"/>
</dbReference>
<dbReference type="InterPro" id="IPR029063">
    <property type="entry name" value="SAM-dependent_MTases_sf"/>
</dbReference>
<dbReference type="Pfam" id="PF16073">
    <property type="entry name" value="SAT"/>
    <property type="match status" value="1"/>
</dbReference>
<feature type="region of interest" description="N-terminal hotdog fold" evidence="8">
    <location>
        <begin position="1273"/>
        <end position="1403"/>
    </location>
</feature>
<dbReference type="SMART" id="SM00827">
    <property type="entry name" value="PKS_AT"/>
    <property type="match status" value="1"/>
</dbReference>
<dbReference type="SUPFAM" id="SSF53901">
    <property type="entry name" value="Thiolase-like"/>
    <property type="match status" value="1"/>
</dbReference>
<dbReference type="PANTHER" id="PTHR43775">
    <property type="entry name" value="FATTY ACID SYNTHASE"/>
    <property type="match status" value="1"/>
</dbReference>
<feature type="region of interest" description="C-terminal hotdog fold" evidence="8">
    <location>
        <begin position="1423"/>
        <end position="1576"/>
    </location>
</feature>
<protein>
    <submittedName>
        <fullName evidence="13">BcPKS16, polyketide synthase</fullName>
    </submittedName>
</protein>
<feature type="region of interest" description="Disordered" evidence="9">
    <location>
        <begin position="1625"/>
        <end position="1670"/>
    </location>
</feature>
<dbReference type="InterPro" id="IPR001375">
    <property type="entry name" value="Peptidase_S9_cat"/>
</dbReference>
<name>A0A8K0SH69_9HYPO</name>
<keyword evidence="7" id="KW-0511">Multifunctional enzyme</keyword>
<evidence type="ECO:0000259" key="11">
    <source>
        <dbReference type="PROSITE" id="PS52004"/>
    </source>
</evidence>
<dbReference type="Gene3D" id="3.40.50.1820">
    <property type="entry name" value="alpha/beta hydrolase"/>
    <property type="match status" value="1"/>
</dbReference>
<dbReference type="InterPro" id="IPR018201">
    <property type="entry name" value="Ketoacyl_synth_AS"/>
</dbReference>
<dbReference type="InterPro" id="IPR016036">
    <property type="entry name" value="Malonyl_transacylase_ACP-bd"/>
</dbReference>
<dbReference type="InterPro" id="IPR032088">
    <property type="entry name" value="SAT"/>
</dbReference>
<keyword evidence="5" id="KW-0808">Transferase</keyword>
<evidence type="ECO:0000256" key="5">
    <source>
        <dbReference type="ARBA" id="ARBA00022679"/>
    </source>
</evidence>
<feature type="domain" description="Carrier" evidence="10">
    <location>
        <begin position="1671"/>
        <end position="1748"/>
    </location>
</feature>
<dbReference type="SUPFAM" id="SSF47336">
    <property type="entry name" value="ACP-like"/>
    <property type="match status" value="1"/>
</dbReference>
<dbReference type="InterPro" id="IPR016035">
    <property type="entry name" value="Acyl_Trfase/lysoPLipase"/>
</dbReference>
<feature type="region of interest" description="Disordered" evidence="9">
    <location>
        <begin position="1583"/>
        <end position="1607"/>
    </location>
</feature>
<dbReference type="SUPFAM" id="SSF52151">
    <property type="entry name" value="FabD/lysophospholipase-like"/>
    <property type="match status" value="1"/>
</dbReference>
<dbReference type="Pfam" id="PF00698">
    <property type="entry name" value="Acyl_transf_1"/>
    <property type="match status" value="1"/>
</dbReference>
<dbReference type="GO" id="GO:0008168">
    <property type="term" value="F:methyltransferase activity"/>
    <property type="evidence" value="ECO:0007669"/>
    <property type="project" value="UniProtKB-KW"/>
</dbReference>
<dbReference type="InterPro" id="IPR029058">
    <property type="entry name" value="AB_hydrolase_fold"/>
</dbReference>
<organism evidence="13 14">
    <name type="scientific">Stachybotrys elegans</name>
    <dbReference type="NCBI Taxonomy" id="80388"/>
    <lineage>
        <taxon>Eukaryota</taxon>
        <taxon>Fungi</taxon>
        <taxon>Dikarya</taxon>
        <taxon>Ascomycota</taxon>
        <taxon>Pezizomycotina</taxon>
        <taxon>Sordariomycetes</taxon>
        <taxon>Hypocreomycetidae</taxon>
        <taxon>Hypocreales</taxon>
        <taxon>Stachybotryaceae</taxon>
        <taxon>Stachybotrys</taxon>
    </lineage>
</organism>
<reference evidence="13" key="1">
    <citation type="journal article" date="2021" name="Nat. Commun.">
        <title>Genetic determinants of endophytism in the Arabidopsis root mycobiome.</title>
        <authorList>
            <person name="Mesny F."/>
            <person name="Miyauchi S."/>
            <person name="Thiergart T."/>
            <person name="Pickel B."/>
            <person name="Atanasova L."/>
            <person name="Karlsson M."/>
            <person name="Huettel B."/>
            <person name="Barry K.W."/>
            <person name="Haridas S."/>
            <person name="Chen C."/>
            <person name="Bauer D."/>
            <person name="Andreopoulos W."/>
            <person name="Pangilinan J."/>
            <person name="LaButti K."/>
            <person name="Riley R."/>
            <person name="Lipzen A."/>
            <person name="Clum A."/>
            <person name="Drula E."/>
            <person name="Henrissat B."/>
            <person name="Kohler A."/>
            <person name="Grigoriev I.V."/>
            <person name="Martin F.M."/>
            <person name="Hacquard S."/>
        </authorList>
    </citation>
    <scope>NUCLEOTIDE SEQUENCE</scope>
    <source>
        <strain evidence="13">MPI-CAGE-CH-0235</strain>
    </source>
</reference>
<accession>A0A8K0SH69</accession>
<dbReference type="InterPro" id="IPR054514">
    <property type="entry name" value="RhiE-like_linker"/>
</dbReference>
<dbReference type="Pfam" id="PF02801">
    <property type="entry name" value="Ketoacyl-synt_C"/>
    <property type="match status" value="1"/>
</dbReference>
<proteinExistence type="predicted"/>
<dbReference type="InterPro" id="IPR049492">
    <property type="entry name" value="BD-FAE-like_dom"/>
</dbReference>
<keyword evidence="14" id="KW-1185">Reference proteome</keyword>
<dbReference type="InterPro" id="IPR014031">
    <property type="entry name" value="Ketoacyl_synth_C"/>
</dbReference>
<dbReference type="InterPro" id="IPR050091">
    <property type="entry name" value="PKS_NRPS_Biosynth_Enz"/>
</dbReference>
<dbReference type="PROSITE" id="PS50075">
    <property type="entry name" value="CARRIER"/>
    <property type="match status" value="1"/>
</dbReference>
<dbReference type="GO" id="GO:0044550">
    <property type="term" value="P:secondary metabolite biosynthetic process"/>
    <property type="evidence" value="ECO:0007669"/>
    <property type="project" value="TreeGrafter"/>
</dbReference>
<comment type="caution">
    <text evidence="13">The sequence shown here is derived from an EMBL/GenBank/DDBJ whole genome shotgun (WGS) entry which is preliminary data.</text>
</comment>
<dbReference type="SMART" id="SM00825">
    <property type="entry name" value="PKS_KS"/>
    <property type="match status" value="1"/>
</dbReference>
<evidence type="ECO:0000256" key="4">
    <source>
        <dbReference type="ARBA" id="ARBA00022603"/>
    </source>
</evidence>
<feature type="domain" description="Ketosynthase family 3 (KS3)" evidence="11">
    <location>
        <begin position="378"/>
        <end position="800"/>
    </location>
</feature>
<feature type="compositionally biased region" description="Polar residues" evidence="9">
    <location>
        <begin position="1591"/>
        <end position="1607"/>
    </location>
</feature>
<dbReference type="InterPro" id="IPR041068">
    <property type="entry name" value="HTH_51"/>
</dbReference>
<feature type="compositionally biased region" description="Low complexity" evidence="9">
    <location>
        <begin position="1762"/>
        <end position="1777"/>
    </location>
</feature>
<dbReference type="InterPro" id="IPR013217">
    <property type="entry name" value="Methyltransf_12"/>
</dbReference>
<dbReference type="OrthoDB" id="329835at2759"/>
<dbReference type="InterPro" id="IPR049900">
    <property type="entry name" value="PKS_mFAS_DH"/>
</dbReference>
<evidence type="ECO:0000313" key="13">
    <source>
        <dbReference type="EMBL" id="KAH7303835.1"/>
    </source>
</evidence>